<keyword evidence="3" id="KW-1185">Reference proteome</keyword>
<dbReference type="Pfam" id="PF01650">
    <property type="entry name" value="Peptidase_C13"/>
    <property type="match status" value="1"/>
</dbReference>
<dbReference type="AlphaFoldDB" id="A0A0E0HJM5"/>
<dbReference type="PANTHER" id="PTHR12000:SF50">
    <property type="entry name" value="VACUOLAR-PROCESSING ENZYME GAMMA-ISOZYME"/>
    <property type="match status" value="1"/>
</dbReference>
<dbReference type="GO" id="GO:0005773">
    <property type="term" value="C:vacuole"/>
    <property type="evidence" value="ECO:0007669"/>
    <property type="project" value="GOC"/>
</dbReference>
<dbReference type="Gene3D" id="3.40.50.1460">
    <property type="match status" value="1"/>
</dbReference>
<dbReference type="Gramene" id="ONIVA06G00300.1">
    <property type="protein sequence ID" value="ONIVA06G00300.1"/>
    <property type="gene ID" value="ONIVA06G00300"/>
</dbReference>
<dbReference type="GO" id="GO:0006624">
    <property type="term" value="P:vacuolar protein processing"/>
    <property type="evidence" value="ECO:0007669"/>
    <property type="project" value="TreeGrafter"/>
</dbReference>
<dbReference type="STRING" id="4536.A0A0E0HJM5"/>
<dbReference type="OMA" id="YIISHEA"/>
<evidence type="ECO:0008006" key="4">
    <source>
        <dbReference type="Google" id="ProtNLM"/>
    </source>
</evidence>
<dbReference type="Proteomes" id="UP000006591">
    <property type="component" value="Chromosome 6"/>
</dbReference>
<accession>A0A0E0HJM5</accession>
<proteinExistence type="inferred from homology"/>
<dbReference type="GO" id="GO:0004197">
    <property type="term" value="F:cysteine-type endopeptidase activity"/>
    <property type="evidence" value="ECO:0007669"/>
    <property type="project" value="TreeGrafter"/>
</dbReference>
<comment type="similarity">
    <text evidence="1">Belongs to the peptidase C13 family.</text>
</comment>
<protein>
    <recommendedName>
        <fullName evidence="4">Vacuolar processing enzyme</fullName>
    </recommendedName>
</protein>
<dbReference type="PRINTS" id="PR00776">
    <property type="entry name" value="HEMOGLOBNASE"/>
</dbReference>
<evidence type="ECO:0000313" key="2">
    <source>
        <dbReference type="EnsemblPlants" id="ONIVA06G00300.1"/>
    </source>
</evidence>
<dbReference type="HOGENOM" id="CLU_076992_1_1_1"/>
<name>A0A0E0HJM5_ORYNI</name>
<dbReference type="InterPro" id="IPR001096">
    <property type="entry name" value="Peptidase_C13"/>
</dbReference>
<reference evidence="2" key="1">
    <citation type="submission" date="2015-04" db="UniProtKB">
        <authorList>
            <consortium name="EnsemblPlants"/>
        </authorList>
    </citation>
    <scope>IDENTIFICATION</scope>
    <source>
        <strain evidence="2">SL10</strain>
    </source>
</reference>
<organism evidence="2">
    <name type="scientific">Oryza nivara</name>
    <name type="common">Indian wild rice</name>
    <name type="synonym">Oryza sativa f. spontanea</name>
    <dbReference type="NCBI Taxonomy" id="4536"/>
    <lineage>
        <taxon>Eukaryota</taxon>
        <taxon>Viridiplantae</taxon>
        <taxon>Streptophyta</taxon>
        <taxon>Embryophyta</taxon>
        <taxon>Tracheophyta</taxon>
        <taxon>Spermatophyta</taxon>
        <taxon>Magnoliopsida</taxon>
        <taxon>Liliopsida</taxon>
        <taxon>Poales</taxon>
        <taxon>Poaceae</taxon>
        <taxon>BOP clade</taxon>
        <taxon>Oryzoideae</taxon>
        <taxon>Oryzeae</taxon>
        <taxon>Oryzinae</taxon>
        <taxon>Oryza</taxon>
    </lineage>
</organism>
<dbReference type="PANTHER" id="PTHR12000">
    <property type="entry name" value="HEMOGLOBINASE FAMILY MEMBER"/>
    <property type="match status" value="1"/>
</dbReference>
<evidence type="ECO:0000313" key="3">
    <source>
        <dbReference type="Proteomes" id="UP000006591"/>
    </source>
</evidence>
<reference evidence="2" key="2">
    <citation type="submission" date="2018-04" db="EMBL/GenBank/DDBJ databases">
        <title>OnivRS2 (Oryza nivara Reference Sequence Version 2).</title>
        <authorList>
            <person name="Zhang J."/>
            <person name="Kudrna D."/>
            <person name="Lee S."/>
            <person name="Talag J."/>
            <person name="Rajasekar S."/>
            <person name="Welchert J."/>
            <person name="Hsing Y.-I."/>
            <person name="Wing R.A."/>
        </authorList>
    </citation>
    <scope>NUCLEOTIDE SEQUENCE [LARGE SCALE GENOMIC DNA]</scope>
    <source>
        <strain evidence="2">SL10</strain>
    </source>
</reference>
<dbReference type="EnsemblPlants" id="ONIVA06G00300.1">
    <property type="protein sequence ID" value="ONIVA06G00300.1"/>
    <property type="gene ID" value="ONIVA06G00300"/>
</dbReference>
<evidence type="ECO:0000256" key="1">
    <source>
        <dbReference type="ARBA" id="ARBA00009941"/>
    </source>
</evidence>
<dbReference type="GO" id="GO:0051603">
    <property type="term" value="P:proteolysis involved in protein catabolic process"/>
    <property type="evidence" value="ECO:0007669"/>
    <property type="project" value="TreeGrafter"/>
</dbReference>
<dbReference type="eggNOG" id="KOG1348">
    <property type="taxonomic scope" value="Eukaryota"/>
</dbReference>
<sequence length="189" mass="20450">MKKGGLKDQNIVVMMYDDIAYNPENPHKGDYNGNDVNKNNFLAVLLGKKSALTGAGSGPNDHIFVYYSDHGSPGYVCMPSGGNLHANDLSQALKNKNAAGAYKNLVVYVEACESGSMFEGQLLPSNIGVYAMTASNATENSWATYCDTPEYNTCLGDLFSVAWMEDADARRPGDPETLGQLYDIVAKRT</sequence>